<dbReference type="InterPro" id="IPR052345">
    <property type="entry name" value="Rad_response_metalloprotease"/>
</dbReference>
<dbReference type="Proteomes" id="UP001223520">
    <property type="component" value="Chromosome"/>
</dbReference>
<dbReference type="PROSITE" id="PS50943">
    <property type="entry name" value="HTH_CROC1"/>
    <property type="match status" value="1"/>
</dbReference>
<feature type="domain" description="HTH cro/C1-type" evidence="2">
    <location>
        <begin position="29"/>
        <end position="75"/>
    </location>
</feature>
<dbReference type="InterPro" id="IPR010982">
    <property type="entry name" value="Lambda_DNA-bd_dom_sf"/>
</dbReference>
<organism evidence="3 4">
    <name type="scientific">Halotia branconii CENA392</name>
    <dbReference type="NCBI Taxonomy" id="1539056"/>
    <lineage>
        <taxon>Bacteria</taxon>
        <taxon>Bacillati</taxon>
        <taxon>Cyanobacteriota</taxon>
        <taxon>Cyanophyceae</taxon>
        <taxon>Nostocales</taxon>
        <taxon>Nodulariaceae</taxon>
        <taxon>Halotia</taxon>
    </lineage>
</organism>
<name>A0AAJ6NS16_9CYAN</name>
<comment type="similarity">
    <text evidence="1">Belongs to the short-chain fatty acyl-CoA assimilation regulator (ScfR) family.</text>
</comment>
<dbReference type="Pfam" id="PF06114">
    <property type="entry name" value="Peptidase_M78"/>
    <property type="match status" value="1"/>
</dbReference>
<protein>
    <submittedName>
        <fullName evidence="3">HigA family addiction module antitoxin</fullName>
    </submittedName>
</protein>
<dbReference type="AlphaFoldDB" id="A0AAJ6NS16"/>
<dbReference type="Gene3D" id="1.10.260.40">
    <property type="entry name" value="lambda repressor-like DNA-binding domains"/>
    <property type="match status" value="1"/>
</dbReference>
<evidence type="ECO:0000313" key="3">
    <source>
        <dbReference type="EMBL" id="WGV25537.1"/>
    </source>
</evidence>
<proteinExistence type="inferred from homology"/>
<dbReference type="InterPro" id="IPR013430">
    <property type="entry name" value="Toxin_antidote_HigA"/>
</dbReference>
<dbReference type="GO" id="GO:0003677">
    <property type="term" value="F:DNA binding"/>
    <property type="evidence" value="ECO:0007669"/>
    <property type="project" value="InterPro"/>
</dbReference>
<keyword evidence="4" id="KW-1185">Reference proteome</keyword>
<dbReference type="InterPro" id="IPR010359">
    <property type="entry name" value="IrrE_HExxH"/>
</dbReference>
<dbReference type="SMART" id="SM00530">
    <property type="entry name" value="HTH_XRE"/>
    <property type="match status" value="1"/>
</dbReference>
<dbReference type="PANTHER" id="PTHR43236">
    <property type="entry name" value="ANTITOXIN HIGA1"/>
    <property type="match status" value="1"/>
</dbReference>
<reference evidence="3 4" key="1">
    <citation type="journal article" date="2023" name="Limnol Oceanogr Lett">
        <title>Environmental adaptations by the intertidal Antarctic cyanobacterium Halotia branconii CENA392 as revealed using long-read genome sequencing.</title>
        <authorList>
            <person name="Dextro R.B."/>
            <person name="Delbaje E."/>
            <person name="Freitas P.N.N."/>
            <person name="Geraldes V."/>
            <person name="Pinto E."/>
            <person name="Long P.F."/>
            <person name="Fiore M.F."/>
        </authorList>
    </citation>
    <scope>NUCLEOTIDE SEQUENCE [LARGE SCALE GENOMIC DNA]</scope>
    <source>
        <strain evidence="3 4">CENA392</strain>
    </source>
</reference>
<dbReference type="EMBL" id="CP124543">
    <property type="protein sequence ID" value="WGV25537.1"/>
    <property type="molecule type" value="Genomic_DNA"/>
</dbReference>
<dbReference type="PANTHER" id="PTHR43236:SF1">
    <property type="entry name" value="BLL7220 PROTEIN"/>
    <property type="match status" value="1"/>
</dbReference>
<dbReference type="SUPFAM" id="SSF47413">
    <property type="entry name" value="lambda repressor-like DNA-binding domains"/>
    <property type="match status" value="1"/>
</dbReference>
<dbReference type="Pfam" id="PF01381">
    <property type="entry name" value="HTH_3"/>
    <property type="match status" value="1"/>
</dbReference>
<gene>
    <name evidence="3" type="ORF">QI031_28040</name>
</gene>
<evidence type="ECO:0000259" key="2">
    <source>
        <dbReference type="PROSITE" id="PS50943"/>
    </source>
</evidence>
<sequence>MINEIQNQYTPDYVSPPGETLLEVLEEWGMSQADLAERTGRPKKTINEIINGKAALTPETALQLERVLNIPASFWNNRERQYREALARQDEQERLKKQVAWLDQIPVKAMIKSEWIQYYQDKVEQLREVLNFFAVASPEQWEAIWCKTNVYFRKSQTFPSDPGAVASWLRRGEIEAAEIACASYDANKFREVLQKIRTLTVEPPDIFQPEVVRLCAKAGVAVVFVPQIPKARTSGATHWLKPDKALIQLSLRYKTNDHLWFAFFHEAGHILLHGKRDLFLEGTDVASVEDQQKEQEANRFAADILIPPAKLKQFLASVPKLSKANITHFGCEIGIAPGIIVGRLQHDEILPPSYCNDLKQKLEWCLEEQEN</sequence>
<dbReference type="NCBIfam" id="TIGR02607">
    <property type="entry name" value="antidote_HigA"/>
    <property type="match status" value="1"/>
</dbReference>
<dbReference type="RefSeq" id="WP_281482836.1">
    <property type="nucleotide sequence ID" value="NZ_CP124543.1"/>
</dbReference>
<evidence type="ECO:0000313" key="4">
    <source>
        <dbReference type="Proteomes" id="UP001223520"/>
    </source>
</evidence>
<dbReference type="Gene3D" id="1.10.10.2910">
    <property type="match status" value="1"/>
</dbReference>
<accession>A0AAJ6NS16</accession>
<dbReference type="InterPro" id="IPR001387">
    <property type="entry name" value="Cro/C1-type_HTH"/>
</dbReference>
<evidence type="ECO:0000256" key="1">
    <source>
        <dbReference type="ARBA" id="ARBA00007227"/>
    </source>
</evidence>
<dbReference type="KEGG" id="hbq:QI031_28040"/>
<dbReference type="CDD" id="cd00093">
    <property type="entry name" value="HTH_XRE"/>
    <property type="match status" value="1"/>
</dbReference>